<evidence type="ECO:0000313" key="2">
    <source>
        <dbReference type="EnsemblMetazoa" id="AMAM001153-PA"/>
    </source>
</evidence>
<reference evidence="3" key="1">
    <citation type="submission" date="2013-09" db="EMBL/GenBank/DDBJ databases">
        <title>The Genome Sequence of Anopheles maculatus species B.</title>
        <authorList>
            <consortium name="The Broad Institute Genomics Platform"/>
            <person name="Neafsey D.E."/>
            <person name="Besansky N."/>
            <person name="Howell P."/>
            <person name="Walton C."/>
            <person name="Young S.K."/>
            <person name="Zeng Q."/>
            <person name="Gargeya S."/>
            <person name="Fitzgerald M."/>
            <person name="Haas B."/>
            <person name="Abouelleil A."/>
            <person name="Allen A.W."/>
            <person name="Alvarado L."/>
            <person name="Arachchi H.M."/>
            <person name="Berlin A.M."/>
            <person name="Chapman S.B."/>
            <person name="Gainer-Dewar J."/>
            <person name="Goldberg J."/>
            <person name="Griggs A."/>
            <person name="Gujja S."/>
            <person name="Hansen M."/>
            <person name="Howarth C."/>
            <person name="Imamovic A."/>
            <person name="Ireland A."/>
            <person name="Larimer J."/>
            <person name="McCowan C."/>
            <person name="Murphy C."/>
            <person name="Pearson M."/>
            <person name="Poon T.W."/>
            <person name="Priest M."/>
            <person name="Roberts A."/>
            <person name="Saif S."/>
            <person name="Shea T."/>
            <person name="Sisk P."/>
            <person name="Sykes S."/>
            <person name="Wortman J."/>
            <person name="Nusbaum C."/>
            <person name="Birren B."/>
        </authorList>
    </citation>
    <scope>NUCLEOTIDE SEQUENCE [LARGE SCALE GENOMIC DNA]</scope>
    <source>
        <strain evidence="3">maculatus3</strain>
    </source>
</reference>
<keyword evidence="1" id="KW-0732">Signal</keyword>
<evidence type="ECO:0000313" key="3">
    <source>
        <dbReference type="Proteomes" id="UP000075901"/>
    </source>
</evidence>
<proteinExistence type="predicted"/>
<name>A0A182S7C1_9DIPT</name>
<keyword evidence="3" id="KW-1185">Reference proteome</keyword>
<accession>A0A182S7C1</accession>
<evidence type="ECO:0000256" key="1">
    <source>
        <dbReference type="SAM" id="SignalP"/>
    </source>
</evidence>
<dbReference type="AlphaFoldDB" id="A0A182S7C1"/>
<dbReference type="EnsemblMetazoa" id="AMAM001153-RA">
    <property type="protein sequence ID" value="AMAM001153-PA"/>
    <property type="gene ID" value="AMAM001153"/>
</dbReference>
<organism evidence="2 3">
    <name type="scientific">Anopheles maculatus</name>
    <dbReference type="NCBI Taxonomy" id="74869"/>
    <lineage>
        <taxon>Eukaryota</taxon>
        <taxon>Metazoa</taxon>
        <taxon>Ecdysozoa</taxon>
        <taxon>Arthropoda</taxon>
        <taxon>Hexapoda</taxon>
        <taxon>Insecta</taxon>
        <taxon>Pterygota</taxon>
        <taxon>Neoptera</taxon>
        <taxon>Endopterygota</taxon>
        <taxon>Diptera</taxon>
        <taxon>Nematocera</taxon>
        <taxon>Culicoidea</taxon>
        <taxon>Culicidae</taxon>
        <taxon>Anophelinae</taxon>
        <taxon>Anopheles</taxon>
        <taxon>Anopheles maculatus group</taxon>
    </lineage>
</organism>
<sequence length="157" mass="17283">MCGMVSTYVGLRVLLCVLTVVFAIDPRVAGVKFNDSVSEASTGSRDARFLAFDEGLGSEEFSLYPVQWNDDVKTTNRYDDGDELVRLVEGGSDLNPDPYEVIEVKPYGSGRFGTTTSKYTDASGYQKLTSGDIQLEQQRYRIGIIAENVTFSHAAMI</sequence>
<dbReference type="VEuPathDB" id="VectorBase:AMAM001153"/>
<feature type="signal peptide" evidence="1">
    <location>
        <begin position="1"/>
        <end position="23"/>
    </location>
</feature>
<reference evidence="2" key="2">
    <citation type="submission" date="2020-05" db="UniProtKB">
        <authorList>
            <consortium name="EnsemblMetazoa"/>
        </authorList>
    </citation>
    <scope>IDENTIFICATION</scope>
    <source>
        <strain evidence="2">maculatus3</strain>
    </source>
</reference>
<evidence type="ECO:0008006" key="4">
    <source>
        <dbReference type="Google" id="ProtNLM"/>
    </source>
</evidence>
<dbReference type="Proteomes" id="UP000075901">
    <property type="component" value="Unassembled WGS sequence"/>
</dbReference>
<feature type="chain" id="PRO_5008135544" description="Secreted protein" evidence="1">
    <location>
        <begin position="24"/>
        <end position="157"/>
    </location>
</feature>
<protein>
    <recommendedName>
        <fullName evidence="4">Secreted protein</fullName>
    </recommendedName>
</protein>